<evidence type="ECO:0000313" key="1">
    <source>
        <dbReference type="EMBL" id="VEP15775.1"/>
    </source>
</evidence>
<organism evidence="1 2">
    <name type="scientific">Hyella patelloides LEGE 07179</name>
    <dbReference type="NCBI Taxonomy" id="945734"/>
    <lineage>
        <taxon>Bacteria</taxon>
        <taxon>Bacillati</taxon>
        <taxon>Cyanobacteriota</taxon>
        <taxon>Cyanophyceae</taxon>
        <taxon>Pleurocapsales</taxon>
        <taxon>Hyellaceae</taxon>
        <taxon>Hyella</taxon>
    </lineage>
</organism>
<reference evidence="1 2" key="1">
    <citation type="submission" date="2019-01" db="EMBL/GenBank/DDBJ databases">
        <authorList>
            <person name="Brito A."/>
        </authorList>
    </citation>
    <scope>NUCLEOTIDE SEQUENCE [LARGE SCALE GENOMIC DNA]</scope>
    <source>
        <strain evidence="1">1</strain>
    </source>
</reference>
<name>A0A563VWK6_9CYAN</name>
<dbReference type="EMBL" id="CAACVJ010000300">
    <property type="protein sequence ID" value="VEP15775.1"/>
    <property type="molecule type" value="Genomic_DNA"/>
</dbReference>
<gene>
    <name evidence="1" type="ORF">H1P_3690008</name>
</gene>
<evidence type="ECO:0000313" key="2">
    <source>
        <dbReference type="Proteomes" id="UP000320055"/>
    </source>
</evidence>
<proteinExistence type="predicted"/>
<dbReference type="RefSeq" id="WP_186376227.1">
    <property type="nucleotide sequence ID" value="NZ_LR214105.1"/>
</dbReference>
<dbReference type="AlphaFoldDB" id="A0A563VWK6"/>
<accession>A0A563VWK6</accession>
<keyword evidence="2" id="KW-1185">Reference proteome</keyword>
<protein>
    <submittedName>
        <fullName evidence="1">Uncharacterized protein</fullName>
    </submittedName>
</protein>
<dbReference type="Proteomes" id="UP000320055">
    <property type="component" value="Unassembled WGS sequence"/>
</dbReference>
<sequence>MIRLINRTKEVTEYQWDYRNRLIAVVNKDITGNAIAYLVGWVARFYTQHH</sequence>